<keyword evidence="2" id="KW-1185">Reference proteome</keyword>
<dbReference type="RefSeq" id="WP_207566398.1">
    <property type="nucleotide sequence ID" value="NZ_CP071446.1"/>
</dbReference>
<sequence length="81" mass="9833">MENEFKEYNITWERYEKALTKILKDFANRGIEEVSLEELWIETSLPKDLILEILERKNIKFPDEILKIFDGEKVIWSREKS</sequence>
<dbReference type="EMBL" id="CP071446">
    <property type="protein sequence ID" value="QTA37674.1"/>
    <property type="molecule type" value="Genomic_DNA"/>
</dbReference>
<dbReference type="Proteomes" id="UP000671862">
    <property type="component" value="Chromosome"/>
</dbReference>
<evidence type="ECO:0000313" key="1">
    <source>
        <dbReference type="EMBL" id="QTA37674.1"/>
    </source>
</evidence>
<reference evidence="1 2" key="1">
    <citation type="submission" date="2021-03" db="EMBL/GenBank/DDBJ databases">
        <title>Thermosipho ferrireducens sp.nov., an anaerobic thermophilic iron-reducing bacterium isolated from a deep-sea hydrothermal sulfide deposits.</title>
        <authorList>
            <person name="Zeng X."/>
            <person name="Chen Y."/>
            <person name="Shao Z."/>
        </authorList>
    </citation>
    <scope>NUCLEOTIDE SEQUENCE [LARGE SCALE GENOMIC DNA]</scope>
    <source>
        <strain evidence="1 2">JL129W03</strain>
    </source>
</reference>
<organism evidence="1 2">
    <name type="scientific">Thermosipho ferrireducens</name>
    <dbReference type="NCBI Taxonomy" id="2571116"/>
    <lineage>
        <taxon>Bacteria</taxon>
        <taxon>Thermotogati</taxon>
        <taxon>Thermotogota</taxon>
        <taxon>Thermotogae</taxon>
        <taxon>Thermotogales</taxon>
        <taxon>Fervidobacteriaceae</taxon>
        <taxon>Thermosipho</taxon>
    </lineage>
</organism>
<name>A0ABX7S582_9BACT</name>
<protein>
    <submittedName>
        <fullName evidence="1">Uncharacterized protein</fullName>
    </submittedName>
</protein>
<evidence type="ECO:0000313" key="2">
    <source>
        <dbReference type="Proteomes" id="UP000671862"/>
    </source>
</evidence>
<gene>
    <name evidence="1" type="ORF">JYK00_08065</name>
</gene>
<proteinExistence type="predicted"/>
<accession>A0ABX7S582</accession>